<dbReference type="Gene3D" id="3.40.50.1820">
    <property type="entry name" value="alpha/beta hydrolase"/>
    <property type="match status" value="1"/>
</dbReference>
<feature type="signal peptide" evidence="2">
    <location>
        <begin position="1"/>
        <end position="24"/>
    </location>
</feature>
<comment type="caution">
    <text evidence="4">The sequence shown here is derived from an EMBL/GenBank/DDBJ whole genome shotgun (WGS) entry which is preliminary data.</text>
</comment>
<dbReference type="SUPFAM" id="SSF53474">
    <property type="entry name" value="alpha/beta-Hydrolases"/>
    <property type="match status" value="1"/>
</dbReference>
<protein>
    <submittedName>
        <fullName evidence="4">Pimeloyl-ACP methyl ester carboxylesterase</fullName>
    </submittedName>
</protein>
<feature type="chain" id="PRO_5044859754" evidence="2">
    <location>
        <begin position="25"/>
        <end position="335"/>
    </location>
</feature>
<dbReference type="PANTHER" id="PTHR37017">
    <property type="entry name" value="AB HYDROLASE-1 DOMAIN-CONTAINING PROTEIN-RELATED"/>
    <property type="match status" value="1"/>
</dbReference>
<accession>A0ABD7QRM6</accession>
<feature type="region of interest" description="Disordered" evidence="1">
    <location>
        <begin position="295"/>
        <end position="335"/>
    </location>
</feature>
<organism evidence="4 5">
    <name type="scientific">Raoultella ornithinolytica</name>
    <name type="common">Klebsiella ornithinolytica</name>
    <dbReference type="NCBI Taxonomy" id="54291"/>
    <lineage>
        <taxon>Bacteria</taxon>
        <taxon>Pseudomonadati</taxon>
        <taxon>Pseudomonadota</taxon>
        <taxon>Gammaproteobacteria</taxon>
        <taxon>Enterobacterales</taxon>
        <taxon>Enterobacteriaceae</taxon>
        <taxon>Klebsiella/Raoultella group</taxon>
        <taxon>Raoultella</taxon>
    </lineage>
</organism>
<keyword evidence="2" id="KW-0732">Signal</keyword>
<dbReference type="Pfam" id="PF12697">
    <property type="entry name" value="Abhydrolase_6"/>
    <property type="match status" value="1"/>
</dbReference>
<reference evidence="4 5" key="1">
    <citation type="submission" date="2019-03" db="EMBL/GenBank/DDBJ databases">
        <title>Genomic analyses of the natural microbiome of Caenorhabditis elegans.</title>
        <authorList>
            <person name="Samuel B."/>
        </authorList>
    </citation>
    <scope>NUCLEOTIDE SEQUENCE [LARGE SCALE GENOMIC DNA]</scope>
    <source>
        <strain evidence="4 5">JUb54</strain>
    </source>
</reference>
<evidence type="ECO:0000313" key="5">
    <source>
        <dbReference type="Proteomes" id="UP000295263"/>
    </source>
</evidence>
<sequence>MKIKHKAVMSLVAAAMMMAGASHAAEAAPVKNIVLVHGAFVDGSGWKPVYDILSRDGYRVTLVQEPLTSFADDVAATRRILDRQEGPVILVGHSYGGAIITQAGNDPKVAGLVYIAAHALDAGENRAEVSKKYPNSAHPFIKTSDGYVMLDPRYFPEDFAADLPREQAQFGAQSQISTSPTSLAAVVTQAAWRTKPSWYMVAKADKIINPDLERMYAKRAKSHTVEVPASLTHRGSAARTGHIRLFAASAQDCQSLRGENRQLKRFISHFANIRQGAARLTVGFLEVLRPNKSRLRPEASAAHRVASRYRPSSPATSPSPPSSTGNIRRIPFPRR</sequence>
<evidence type="ECO:0000256" key="2">
    <source>
        <dbReference type="SAM" id="SignalP"/>
    </source>
</evidence>
<name>A0ABD7QRM6_RAOOR</name>
<dbReference type="InterPro" id="IPR029058">
    <property type="entry name" value="AB_hydrolase_fold"/>
</dbReference>
<dbReference type="EMBL" id="SLYQ01000001">
    <property type="protein sequence ID" value="TCQ77440.1"/>
    <property type="molecule type" value="Genomic_DNA"/>
</dbReference>
<dbReference type="PANTHER" id="PTHR37017:SF11">
    <property type="entry name" value="ESTERASE_LIPASE_THIOESTERASE DOMAIN-CONTAINING PROTEIN"/>
    <property type="match status" value="1"/>
</dbReference>
<evidence type="ECO:0000256" key="1">
    <source>
        <dbReference type="SAM" id="MobiDB-lite"/>
    </source>
</evidence>
<dbReference type="Proteomes" id="UP000295263">
    <property type="component" value="Unassembled WGS sequence"/>
</dbReference>
<evidence type="ECO:0000259" key="3">
    <source>
        <dbReference type="Pfam" id="PF12697"/>
    </source>
</evidence>
<proteinExistence type="predicted"/>
<feature type="domain" description="AB hydrolase-1" evidence="3">
    <location>
        <begin position="33"/>
        <end position="229"/>
    </location>
</feature>
<dbReference type="AlphaFoldDB" id="A0ABD7QRM6"/>
<dbReference type="InterPro" id="IPR052897">
    <property type="entry name" value="Sec-Metab_Biosynth_Hydrolase"/>
</dbReference>
<gene>
    <name evidence="4" type="ORF">EC841_1011262</name>
</gene>
<evidence type="ECO:0000313" key="4">
    <source>
        <dbReference type="EMBL" id="TCQ77440.1"/>
    </source>
</evidence>
<dbReference type="InterPro" id="IPR000073">
    <property type="entry name" value="AB_hydrolase_1"/>
</dbReference>